<dbReference type="PANTHER" id="PTHR46847">
    <property type="entry name" value="D-ALLOSE-BINDING PERIPLASMIC PROTEIN-RELATED"/>
    <property type="match status" value="1"/>
</dbReference>
<dbReference type="InterPro" id="IPR025997">
    <property type="entry name" value="SBP_2_dom"/>
</dbReference>
<protein>
    <submittedName>
        <fullName evidence="6">Simple sugar transport system substrate-binding protein</fullName>
    </submittedName>
</protein>
<sequence>MVVSLTRRPSRRRRALLAAVPVIAGLTVAALAGCTSGGAGTATGTTDDDAKGVNIVIIGGASDDAFFSSIKRGVDDAKKVVESHGGKVTYLALKDYNNIGPDAAQLVKNALGQKPSLIAVPDWVPEAENPAIKSVVDAGIPVILYNAGGYEEAEKVGALTYIGTDEYLAGVAGGEALGKAGVKKNVCVNTVPGAQNLEDRCRGVADGLKKSGGESTQLSLAGSSYGNQTAVSQAIKAALQKDSDVDGLATVGGSDAAAALDALKQSGVGDKVKYVHFNVDSKILDAVKSGVAYATIDQQPYLQGFYAVSAGFQYVTYGLDTPTKPILTGPLVVDKDNVDKAVSGAKAGVR</sequence>
<dbReference type="AlphaFoldDB" id="A0A852YL92"/>
<evidence type="ECO:0000259" key="5">
    <source>
        <dbReference type="Pfam" id="PF13407"/>
    </source>
</evidence>
<feature type="domain" description="Periplasmic binding protein" evidence="5">
    <location>
        <begin position="56"/>
        <end position="315"/>
    </location>
</feature>
<proteinExistence type="inferred from homology"/>
<evidence type="ECO:0000256" key="4">
    <source>
        <dbReference type="SAM" id="SignalP"/>
    </source>
</evidence>
<dbReference type="InterPro" id="IPR028082">
    <property type="entry name" value="Peripla_BP_I"/>
</dbReference>
<evidence type="ECO:0000256" key="3">
    <source>
        <dbReference type="ARBA" id="ARBA00022729"/>
    </source>
</evidence>
<comment type="caution">
    <text evidence="6">The sequence shown here is derived from an EMBL/GenBank/DDBJ whole genome shotgun (WGS) entry which is preliminary data.</text>
</comment>
<accession>A0A852YL92</accession>
<comment type="subcellular location">
    <subcellularLocation>
        <location evidence="1">Cell envelope</location>
    </subcellularLocation>
</comment>
<evidence type="ECO:0000313" key="7">
    <source>
        <dbReference type="Proteomes" id="UP000553888"/>
    </source>
</evidence>
<dbReference type="Pfam" id="PF13407">
    <property type="entry name" value="Peripla_BP_4"/>
    <property type="match status" value="1"/>
</dbReference>
<dbReference type="SUPFAM" id="SSF53822">
    <property type="entry name" value="Periplasmic binding protein-like I"/>
    <property type="match status" value="1"/>
</dbReference>
<comment type="similarity">
    <text evidence="2">Belongs to the bacterial solute-binding protein 2 family.</text>
</comment>
<dbReference type="Gene3D" id="3.40.50.2300">
    <property type="match status" value="2"/>
</dbReference>
<dbReference type="EMBL" id="JACBZY010000001">
    <property type="protein sequence ID" value="NYG98509.1"/>
    <property type="molecule type" value="Genomic_DNA"/>
</dbReference>
<dbReference type="PANTHER" id="PTHR46847:SF1">
    <property type="entry name" value="D-ALLOSE-BINDING PERIPLASMIC PROTEIN-RELATED"/>
    <property type="match status" value="1"/>
</dbReference>
<dbReference type="RefSeq" id="WP_179566023.1">
    <property type="nucleotide sequence ID" value="NZ_JACBZY010000001.1"/>
</dbReference>
<evidence type="ECO:0000313" key="6">
    <source>
        <dbReference type="EMBL" id="NYG98509.1"/>
    </source>
</evidence>
<keyword evidence="3 4" id="KW-0732">Signal</keyword>
<feature type="signal peptide" evidence="4">
    <location>
        <begin position="1"/>
        <end position="32"/>
    </location>
</feature>
<organism evidence="6 7">
    <name type="scientific">Schumannella luteola</name>
    <dbReference type="NCBI Taxonomy" id="472059"/>
    <lineage>
        <taxon>Bacteria</taxon>
        <taxon>Bacillati</taxon>
        <taxon>Actinomycetota</taxon>
        <taxon>Actinomycetes</taxon>
        <taxon>Micrococcales</taxon>
        <taxon>Microbacteriaceae</taxon>
        <taxon>Schumannella</taxon>
    </lineage>
</organism>
<keyword evidence="6" id="KW-0813">Transport</keyword>
<evidence type="ECO:0000256" key="1">
    <source>
        <dbReference type="ARBA" id="ARBA00004196"/>
    </source>
</evidence>
<evidence type="ECO:0000256" key="2">
    <source>
        <dbReference type="ARBA" id="ARBA00007639"/>
    </source>
</evidence>
<dbReference type="PROSITE" id="PS51257">
    <property type="entry name" value="PROKAR_LIPOPROTEIN"/>
    <property type="match status" value="1"/>
</dbReference>
<keyword evidence="7" id="KW-1185">Reference proteome</keyword>
<dbReference type="Proteomes" id="UP000553888">
    <property type="component" value="Unassembled WGS sequence"/>
</dbReference>
<dbReference type="GO" id="GO:0030313">
    <property type="term" value="C:cell envelope"/>
    <property type="evidence" value="ECO:0007669"/>
    <property type="project" value="UniProtKB-SubCell"/>
</dbReference>
<feature type="chain" id="PRO_5044495592" evidence="4">
    <location>
        <begin position="33"/>
        <end position="350"/>
    </location>
</feature>
<gene>
    <name evidence="6" type="ORF">BJ979_001135</name>
</gene>
<reference evidence="6 7" key="1">
    <citation type="submission" date="2020-07" db="EMBL/GenBank/DDBJ databases">
        <title>Sequencing the genomes of 1000 actinobacteria strains.</title>
        <authorList>
            <person name="Klenk H.-P."/>
        </authorList>
    </citation>
    <scope>NUCLEOTIDE SEQUENCE [LARGE SCALE GENOMIC DNA]</scope>
    <source>
        <strain evidence="6 7">DSM 23141</strain>
    </source>
</reference>
<dbReference type="GO" id="GO:0030246">
    <property type="term" value="F:carbohydrate binding"/>
    <property type="evidence" value="ECO:0007669"/>
    <property type="project" value="UniProtKB-ARBA"/>
</dbReference>
<keyword evidence="6" id="KW-0762">Sugar transport</keyword>
<name>A0A852YL92_9MICO</name>